<evidence type="ECO:0000259" key="2">
    <source>
        <dbReference type="PROSITE" id="PS50943"/>
    </source>
</evidence>
<keyword evidence="1" id="KW-0238">DNA-binding</keyword>
<dbReference type="RefSeq" id="WP_113030438.1">
    <property type="nucleotide sequence ID" value="NZ_QMFB01000003.1"/>
</dbReference>
<dbReference type="SUPFAM" id="SSF47413">
    <property type="entry name" value="lambda repressor-like DNA-binding domains"/>
    <property type="match status" value="1"/>
</dbReference>
<comment type="caution">
    <text evidence="3">The sequence shown here is derived from an EMBL/GenBank/DDBJ whole genome shotgun (WGS) entry which is preliminary data.</text>
</comment>
<evidence type="ECO:0000313" key="4">
    <source>
        <dbReference type="Proteomes" id="UP000250369"/>
    </source>
</evidence>
<accession>A0A329MQB6</accession>
<dbReference type="Pfam" id="PF01381">
    <property type="entry name" value="HTH_3"/>
    <property type="match status" value="1"/>
</dbReference>
<keyword evidence="4" id="KW-1185">Reference proteome</keyword>
<dbReference type="PROSITE" id="PS50943">
    <property type="entry name" value="HTH_CROC1"/>
    <property type="match status" value="1"/>
</dbReference>
<name>A0A329MQB6_9BACL</name>
<reference evidence="3 4" key="1">
    <citation type="journal article" date="2009" name="Int. J. Syst. Evol. Microbiol.">
        <title>Paenibacillus contaminans sp. nov., isolated from a contaminated laboratory plate.</title>
        <authorList>
            <person name="Chou J.H."/>
            <person name="Lee J.H."/>
            <person name="Lin M.C."/>
            <person name="Chang P.S."/>
            <person name="Arun A.B."/>
            <person name="Young C.C."/>
            <person name="Chen W.M."/>
        </authorList>
    </citation>
    <scope>NUCLEOTIDE SEQUENCE [LARGE SCALE GENOMIC DNA]</scope>
    <source>
        <strain evidence="3 4">CKOBP-6</strain>
    </source>
</reference>
<gene>
    <name evidence="3" type="ORF">DQG23_08840</name>
</gene>
<dbReference type="CDD" id="cd00093">
    <property type="entry name" value="HTH_XRE"/>
    <property type="match status" value="1"/>
</dbReference>
<dbReference type="PANTHER" id="PTHR46558:SF11">
    <property type="entry name" value="HTH-TYPE TRANSCRIPTIONAL REGULATOR XRE"/>
    <property type="match status" value="1"/>
</dbReference>
<proteinExistence type="predicted"/>
<dbReference type="AlphaFoldDB" id="A0A329MQB6"/>
<organism evidence="3 4">
    <name type="scientific">Paenibacillus contaminans</name>
    <dbReference type="NCBI Taxonomy" id="450362"/>
    <lineage>
        <taxon>Bacteria</taxon>
        <taxon>Bacillati</taxon>
        <taxon>Bacillota</taxon>
        <taxon>Bacilli</taxon>
        <taxon>Bacillales</taxon>
        <taxon>Paenibacillaceae</taxon>
        <taxon>Paenibacillus</taxon>
    </lineage>
</organism>
<dbReference type="InterPro" id="IPR001387">
    <property type="entry name" value="Cro/C1-type_HTH"/>
</dbReference>
<dbReference type="OrthoDB" id="8115576at2"/>
<feature type="domain" description="HTH cro/C1-type" evidence="2">
    <location>
        <begin position="7"/>
        <end position="61"/>
    </location>
</feature>
<dbReference type="EMBL" id="QMFB01000003">
    <property type="protein sequence ID" value="RAV22129.1"/>
    <property type="molecule type" value="Genomic_DNA"/>
</dbReference>
<sequence>MKYGNRIAKLRDERRLTQEELAGKVGITRAALSHYENNRREPDYETMQKIADFFHVSIDYIMGRSSEPSVVDAKVQEFVDQLELSDQDLLDKFSLTIDGKPLTPEEAKRFIAFIRADRAMK</sequence>
<evidence type="ECO:0000256" key="1">
    <source>
        <dbReference type="ARBA" id="ARBA00023125"/>
    </source>
</evidence>
<dbReference type="InterPro" id="IPR010982">
    <property type="entry name" value="Lambda_DNA-bd_dom_sf"/>
</dbReference>
<protein>
    <submittedName>
        <fullName evidence="3">Transcriptional regulator</fullName>
    </submittedName>
</protein>
<dbReference type="PANTHER" id="PTHR46558">
    <property type="entry name" value="TRACRIPTIONAL REGULATORY PROTEIN-RELATED-RELATED"/>
    <property type="match status" value="1"/>
</dbReference>
<dbReference type="Gene3D" id="1.10.260.40">
    <property type="entry name" value="lambda repressor-like DNA-binding domains"/>
    <property type="match status" value="1"/>
</dbReference>
<dbReference type="GO" id="GO:0003677">
    <property type="term" value="F:DNA binding"/>
    <property type="evidence" value="ECO:0007669"/>
    <property type="project" value="UniProtKB-KW"/>
</dbReference>
<dbReference type="Proteomes" id="UP000250369">
    <property type="component" value="Unassembled WGS sequence"/>
</dbReference>
<evidence type="ECO:0000313" key="3">
    <source>
        <dbReference type="EMBL" id="RAV22129.1"/>
    </source>
</evidence>
<dbReference type="SMART" id="SM00530">
    <property type="entry name" value="HTH_XRE"/>
    <property type="match status" value="1"/>
</dbReference>